<dbReference type="PRINTS" id="PR00721">
    <property type="entry name" value="STOMATIN"/>
</dbReference>
<comment type="function">
    <text evidence="1">Catalytic subunit of the peripheral V1 complex of vacuolar ATPase (V-ATPase). V-ATPase is responsible for acidifying a variety of intracellular compartments in eukaryotic cells.</text>
</comment>
<dbReference type="InterPro" id="IPR036013">
    <property type="entry name" value="Band_7/SPFH_dom_sf"/>
</dbReference>
<dbReference type="SMART" id="SM00244">
    <property type="entry name" value="PHB"/>
    <property type="match status" value="1"/>
</dbReference>
<keyword evidence="7" id="KW-0406">Ion transport</keyword>
<reference evidence="12 13" key="1">
    <citation type="submission" date="2023-05" db="EMBL/GenBank/DDBJ databases">
        <title>A 100% complete, gapless, phased diploid assembly of the Scenedesmus obliquus UTEX 3031 genome.</title>
        <authorList>
            <person name="Biondi T.C."/>
            <person name="Hanschen E.R."/>
            <person name="Kwon T."/>
            <person name="Eng W."/>
            <person name="Kruse C.P.S."/>
            <person name="Koehler S.I."/>
            <person name="Kunde Y."/>
            <person name="Gleasner C.D."/>
            <person name="You Mak K.T."/>
            <person name="Polle J."/>
            <person name="Hovde B.T."/>
            <person name="Starkenburg S.R."/>
        </authorList>
    </citation>
    <scope>NUCLEOTIDE SEQUENCE [LARGE SCALE GENOMIC DNA]</scope>
    <source>
        <strain evidence="12 13">DOE0152z</strain>
    </source>
</reference>
<feature type="coiled-coil region" evidence="9">
    <location>
        <begin position="429"/>
        <end position="475"/>
    </location>
</feature>
<dbReference type="CDD" id="cd08829">
    <property type="entry name" value="SPFH_paraslipin"/>
    <property type="match status" value="1"/>
</dbReference>
<dbReference type="InterPro" id="IPR032435">
    <property type="entry name" value="STML2-like_C"/>
</dbReference>
<comment type="similarity">
    <text evidence="3">Belongs to the band 7/mec-2 family.</text>
</comment>
<dbReference type="PANTHER" id="PTHR43327:SF10">
    <property type="entry name" value="STOMATIN-LIKE PROTEIN 2, MITOCHONDRIAL"/>
    <property type="match status" value="1"/>
</dbReference>
<feature type="compositionally biased region" description="Low complexity" evidence="10">
    <location>
        <begin position="402"/>
        <end position="414"/>
    </location>
</feature>
<protein>
    <recommendedName>
        <fullName evidence="11">Band 7 domain-containing protein</fullName>
    </recommendedName>
</protein>
<accession>A0ABY8U3D8</accession>
<evidence type="ECO:0000256" key="6">
    <source>
        <dbReference type="ARBA" id="ARBA00022781"/>
    </source>
</evidence>
<organism evidence="12 13">
    <name type="scientific">Tetradesmus obliquus</name>
    <name type="common">Green alga</name>
    <name type="synonym">Acutodesmus obliquus</name>
    <dbReference type="NCBI Taxonomy" id="3088"/>
    <lineage>
        <taxon>Eukaryota</taxon>
        <taxon>Viridiplantae</taxon>
        <taxon>Chlorophyta</taxon>
        <taxon>core chlorophytes</taxon>
        <taxon>Chlorophyceae</taxon>
        <taxon>CS clade</taxon>
        <taxon>Sphaeropleales</taxon>
        <taxon>Scenedesmaceae</taxon>
        <taxon>Tetradesmus</taxon>
    </lineage>
</organism>
<evidence type="ECO:0000256" key="1">
    <source>
        <dbReference type="ARBA" id="ARBA00003847"/>
    </source>
</evidence>
<keyword evidence="5" id="KW-0813">Transport</keyword>
<evidence type="ECO:0000313" key="13">
    <source>
        <dbReference type="Proteomes" id="UP001244341"/>
    </source>
</evidence>
<comment type="similarity">
    <text evidence="4">Belongs to the V-ATPase G subunit family.</text>
</comment>
<keyword evidence="8" id="KW-0496">Mitochondrion</keyword>
<evidence type="ECO:0000256" key="10">
    <source>
        <dbReference type="SAM" id="MobiDB-lite"/>
    </source>
</evidence>
<evidence type="ECO:0000256" key="7">
    <source>
        <dbReference type="ARBA" id="ARBA00023065"/>
    </source>
</evidence>
<dbReference type="EMBL" id="CP126214">
    <property type="protein sequence ID" value="WIA15956.1"/>
    <property type="molecule type" value="Genomic_DNA"/>
</dbReference>
<dbReference type="Pfam" id="PF16200">
    <property type="entry name" value="Band_7_C"/>
    <property type="match status" value="1"/>
</dbReference>
<dbReference type="Gene3D" id="3.30.479.30">
    <property type="entry name" value="Band 7 domain"/>
    <property type="match status" value="1"/>
</dbReference>
<evidence type="ECO:0000259" key="11">
    <source>
        <dbReference type="SMART" id="SM00244"/>
    </source>
</evidence>
<dbReference type="InterPro" id="IPR001972">
    <property type="entry name" value="Stomatin_HflK_fam"/>
</dbReference>
<evidence type="ECO:0000256" key="9">
    <source>
        <dbReference type="SAM" id="Coils"/>
    </source>
</evidence>
<feature type="domain" description="Band 7" evidence="11">
    <location>
        <begin position="88"/>
        <end position="246"/>
    </location>
</feature>
<dbReference type="InterPro" id="IPR050710">
    <property type="entry name" value="Band7/mec-2_domain"/>
</dbReference>
<evidence type="ECO:0000313" key="12">
    <source>
        <dbReference type="EMBL" id="WIA15956.1"/>
    </source>
</evidence>
<dbReference type="Proteomes" id="UP001244341">
    <property type="component" value="Chromosome 7b"/>
</dbReference>
<dbReference type="InterPro" id="IPR005124">
    <property type="entry name" value="V-ATPase_G"/>
</dbReference>
<dbReference type="Pfam" id="PF01145">
    <property type="entry name" value="Band_7"/>
    <property type="match status" value="1"/>
</dbReference>
<dbReference type="InterPro" id="IPR001107">
    <property type="entry name" value="Band_7"/>
</dbReference>
<evidence type="ECO:0000256" key="4">
    <source>
        <dbReference type="ARBA" id="ARBA00010066"/>
    </source>
</evidence>
<evidence type="ECO:0000256" key="8">
    <source>
        <dbReference type="ARBA" id="ARBA00023128"/>
    </source>
</evidence>
<evidence type="ECO:0000256" key="5">
    <source>
        <dbReference type="ARBA" id="ARBA00022448"/>
    </source>
</evidence>
<dbReference type="NCBIfam" id="TIGR01147">
    <property type="entry name" value="V_ATP_synt_G"/>
    <property type="match status" value="1"/>
</dbReference>
<keyword evidence="13" id="KW-1185">Reference proteome</keyword>
<feature type="region of interest" description="Disordered" evidence="10">
    <location>
        <begin position="374"/>
        <end position="418"/>
    </location>
</feature>
<keyword evidence="9" id="KW-0175">Coiled coil</keyword>
<name>A0ABY8U3D8_TETOB</name>
<keyword evidence="6" id="KW-0375">Hydrogen ion transport</keyword>
<dbReference type="SUPFAM" id="SSF117892">
    <property type="entry name" value="Band 7/SPFH domain"/>
    <property type="match status" value="1"/>
</dbReference>
<proteinExistence type="inferred from homology"/>
<evidence type="ECO:0000256" key="3">
    <source>
        <dbReference type="ARBA" id="ARBA00008164"/>
    </source>
</evidence>
<dbReference type="PANTHER" id="PTHR43327">
    <property type="entry name" value="STOMATIN-LIKE PROTEIN 2, MITOCHONDRIAL"/>
    <property type="match status" value="1"/>
</dbReference>
<dbReference type="Pfam" id="PF03179">
    <property type="entry name" value="V-ATPase_G"/>
    <property type="match status" value="1"/>
</dbReference>
<comment type="subcellular location">
    <subcellularLocation>
        <location evidence="2">Mitochondrion</location>
    </subcellularLocation>
</comment>
<gene>
    <name evidence="12" type="ORF">OEZ85_012697</name>
</gene>
<evidence type="ECO:0000256" key="2">
    <source>
        <dbReference type="ARBA" id="ARBA00004173"/>
    </source>
</evidence>
<sequence length="526" mass="55831">MGARLLLLAGQRALQSPVQQPLPPLCHGLQLQLGLLSQQAYGSRLGGSALIGQHKTFTSSAPSLYNGRFGREGTPSSYYAPPRAPTNYGIRVVPEKTAFVVERFGKFNRVLDAGLHFLVPLVDKIAYVHTLKELAIPISHQTAITKDNVTITIDGVLYVKVMDPVKASYGVDNALYAVGQLAQTTMRSELGKITLDKTFEEREALNLAIVASINGAAEAWGLQCLRYEIKDITPPEGIITAMELQAEAERRKRASILESEGQRQAVINVAEGNKQEVILTSEASKQAAINEAMGEAEAITARAQATAAGIRMVAAELGASGGASAAQLRVAEQYVEAFRQLAKEGNTLLLPANAADPASMVAQALSVYQTMQQHGLQQQQQQQGLLPGEGRSNSGAAGGGSSSSSSGSSGSAAADNMQVAPNSDGIQKLLGAEQEASRIVAEARKAKAERLRQAKAEAEKEIAAYRAEREGAYQKKLAESSSGAASTLERLTKETDANISQVHADVAAKKNLVVDLIVNHVTTVKL</sequence>
<feature type="compositionally biased region" description="Low complexity" evidence="10">
    <location>
        <begin position="374"/>
        <end position="388"/>
    </location>
</feature>
<dbReference type="Gene3D" id="1.20.5.2950">
    <property type="match status" value="1"/>
</dbReference>